<evidence type="ECO:0000259" key="7">
    <source>
        <dbReference type="Pfam" id="PF08281"/>
    </source>
</evidence>
<reference evidence="9 11" key="2">
    <citation type="submission" date="2021-01" db="EMBL/GenBank/DDBJ databases">
        <title>Biogeographic distribution of Paracoccus.</title>
        <authorList>
            <person name="Hollensteiner J."/>
            <person name="Leineberger J."/>
            <person name="Brinkhoff T."/>
            <person name="Daniel R."/>
        </authorList>
    </citation>
    <scope>NUCLEOTIDE SEQUENCE [LARGE SCALE GENOMIC DNA]</scope>
    <source>
        <strain evidence="9 11">DSM 18447</strain>
    </source>
</reference>
<dbReference type="EMBL" id="FTOU01000037">
    <property type="protein sequence ID" value="SIT18506.1"/>
    <property type="molecule type" value="Genomic_DNA"/>
</dbReference>
<dbReference type="Pfam" id="PF04542">
    <property type="entry name" value="Sigma70_r2"/>
    <property type="match status" value="1"/>
</dbReference>
<keyword evidence="11" id="KW-1185">Reference proteome</keyword>
<keyword evidence="2" id="KW-0805">Transcription regulation</keyword>
<evidence type="ECO:0000313" key="8">
    <source>
        <dbReference type="EMBL" id="SIT18506.1"/>
    </source>
</evidence>
<dbReference type="Proteomes" id="UP000186216">
    <property type="component" value="Unassembled WGS sequence"/>
</dbReference>
<evidence type="ECO:0000256" key="4">
    <source>
        <dbReference type="ARBA" id="ARBA00023125"/>
    </source>
</evidence>
<evidence type="ECO:0000259" key="6">
    <source>
        <dbReference type="Pfam" id="PF04542"/>
    </source>
</evidence>
<proteinExistence type="inferred from homology"/>
<dbReference type="SUPFAM" id="SSF88946">
    <property type="entry name" value="Sigma2 domain of RNA polymerase sigma factors"/>
    <property type="match status" value="1"/>
</dbReference>
<dbReference type="InterPro" id="IPR013324">
    <property type="entry name" value="RNA_pol_sigma_r3/r4-like"/>
</dbReference>
<dbReference type="InterPro" id="IPR039425">
    <property type="entry name" value="RNA_pol_sigma-70-like"/>
</dbReference>
<dbReference type="Gene3D" id="1.10.1740.10">
    <property type="match status" value="1"/>
</dbReference>
<gene>
    <name evidence="9" type="ORF">JHX88_17625</name>
    <name evidence="8" type="ORF">SAMN05421772_1376</name>
</gene>
<dbReference type="GO" id="GO:0016987">
    <property type="term" value="F:sigma factor activity"/>
    <property type="evidence" value="ECO:0007669"/>
    <property type="project" value="UniProtKB-KW"/>
</dbReference>
<comment type="similarity">
    <text evidence="1">Belongs to the sigma-70 factor family. ECF subfamily.</text>
</comment>
<evidence type="ECO:0000313" key="11">
    <source>
        <dbReference type="Proteomes" id="UP001215549"/>
    </source>
</evidence>
<dbReference type="GO" id="GO:0003677">
    <property type="term" value="F:DNA binding"/>
    <property type="evidence" value="ECO:0007669"/>
    <property type="project" value="UniProtKB-KW"/>
</dbReference>
<accession>A0AA45W8S2</accession>
<dbReference type="Proteomes" id="UP001215549">
    <property type="component" value="Chromosome"/>
</dbReference>
<feature type="domain" description="RNA polymerase sigma-70 region 2" evidence="6">
    <location>
        <begin position="31"/>
        <end position="94"/>
    </location>
</feature>
<feature type="domain" description="RNA polymerase sigma factor 70 region 4 type 2" evidence="7">
    <location>
        <begin position="124"/>
        <end position="175"/>
    </location>
</feature>
<evidence type="ECO:0000256" key="2">
    <source>
        <dbReference type="ARBA" id="ARBA00023015"/>
    </source>
</evidence>
<evidence type="ECO:0000256" key="1">
    <source>
        <dbReference type="ARBA" id="ARBA00010641"/>
    </source>
</evidence>
<evidence type="ECO:0000256" key="3">
    <source>
        <dbReference type="ARBA" id="ARBA00023082"/>
    </source>
</evidence>
<dbReference type="PANTHER" id="PTHR43133">
    <property type="entry name" value="RNA POLYMERASE ECF-TYPE SIGMA FACTO"/>
    <property type="match status" value="1"/>
</dbReference>
<evidence type="ECO:0000313" key="10">
    <source>
        <dbReference type="Proteomes" id="UP000186216"/>
    </source>
</evidence>
<dbReference type="InterPro" id="IPR013249">
    <property type="entry name" value="RNA_pol_sigma70_r4_t2"/>
</dbReference>
<keyword evidence="4" id="KW-0238">DNA-binding</keyword>
<dbReference type="RefSeq" id="WP_076529163.1">
    <property type="nucleotide sequence ID" value="NZ_CP067140.1"/>
</dbReference>
<evidence type="ECO:0000313" key="9">
    <source>
        <dbReference type="EMBL" id="WCR02648.1"/>
    </source>
</evidence>
<dbReference type="InterPro" id="IPR036388">
    <property type="entry name" value="WH-like_DNA-bd_sf"/>
</dbReference>
<dbReference type="EMBL" id="CP067140">
    <property type="protein sequence ID" value="WCR02648.1"/>
    <property type="molecule type" value="Genomic_DNA"/>
</dbReference>
<dbReference type="InterPro" id="IPR014284">
    <property type="entry name" value="RNA_pol_sigma-70_dom"/>
</dbReference>
<dbReference type="InterPro" id="IPR007627">
    <property type="entry name" value="RNA_pol_sigma70_r2"/>
</dbReference>
<keyword evidence="3" id="KW-0731">Sigma factor</keyword>
<dbReference type="GO" id="GO:0006352">
    <property type="term" value="P:DNA-templated transcription initiation"/>
    <property type="evidence" value="ECO:0007669"/>
    <property type="project" value="InterPro"/>
</dbReference>
<dbReference type="AlphaFoldDB" id="A0AA45W8S2"/>
<evidence type="ECO:0000256" key="5">
    <source>
        <dbReference type="ARBA" id="ARBA00023163"/>
    </source>
</evidence>
<dbReference type="Pfam" id="PF08281">
    <property type="entry name" value="Sigma70_r4_2"/>
    <property type="match status" value="1"/>
</dbReference>
<organism evidence="8 10">
    <name type="scientific">Paracoccus saliphilus</name>
    <dbReference type="NCBI Taxonomy" id="405559"/>
    <lineage>
        <taxon>Bacteria</taxon>
        <taxon>Pseudomonadati</taxon>
        <taxon>Pseudomonadota</taxon>
        <taxon>Alphaproteobacteria</taxon>
        <taxon>Rhodobacterales</taxon>
        <taxon>Paracoccaceae</taxon>
        <taxon>Paracoccus</taxon>
    </lineage>
</organism>
<dbReference type="PANTHER" id="PTHR43133:SF8">
    <property type="entry name" value="RNA POLYMERASE SIGMA FACTOR HI_1459-RELATED"/>
    <property type="match status" value="1"/>
</dbReference>
<sequence length="193" mass="21637">MDDMTEDDDEMLLVASGQGNMRAARALTLRLTPVAYAYAHRQLGNAPDAEDVVQEAMIRLWRIAPSWRSGEARVTTWLYTVVLNLCRDRLRRSVRGVPLETIPEPQDPGRGAAERMEDDDRVRALNSALQQLPERQRRAVELRHLEGLSNPQIAEILGINVAAVESLTARGKRKLAEILTAHGSALPKQEQKR</sequence>
<reference evidence="8 10" key="1">
    <citation type="submission" date="2017-01" db="EMBL/GenBank/DDBJ databases">
        <authorList>
            <person name="Varghese N."/>
            <person name="Submissions S."/>
        </authorList>
    </citation>
    <scope>NUCLEOTIDE SEQUENCE [LARGE SCALE GENOMIC DNA]</scope>
    <source>
        <strain evidence="8 10">DSM 18447</strain>
    </source>
</reference>
<dbReference type="NCBIfam" id="TIGR02937">
    <property type="entry name" value="sigma70-ECF"/>
    <property type="match status" value="1"/>
</dbReference>
<name>A0AA45W8S2_9RHOB</name>
<dbReference type="CDD" id="cd06171">
    <property type="entry name" value="Sigma70_r4"/>
    <property type="match status" value="1"/>
</dbReference>
<dbReference type="SUPFAM" id="SSF88659">
    <property type="entry name" value="Sigma3 and sigma4 domains of RNA polymerase sigma factors"/>
    <property type="match status" value="1"/>
</dbReference>
<protein>
    <submittedName>
        <fullName evidence="8">RNA polymerase, sigma subunit, ECF family</fullName>
    </submittedName>
    <submittedName>
        <fullName evidence="9">Sigma-70 family RNA polymerase sigma factor</fullName>
    </submittedName>
</protein>
<keyword evidence="5" id="KW-0804">Transcription</keyword>
<dbReference type="InterPro" id="IPR013325">
    <property type="entry name" value="RNA_pol_sigma_r2"/>
</dbReference>
<dbReference type="Gene3D" id="1.10.10.10">
    <property type="entry name" value="Winged helix-like DNA-binding domain superfamily/Winged helix DNA-binding domain"/>
    <property type="match status" value="1"/>
</dbReference>